<reference evidence="3 4" key="1">
    <citation type="submission" date="2017-06" db="EMBL/GenBank/DDBJ databases">
        <authorList>
            <person name="Kim H.J."/>
            <person name="Triplett B.A."/>
        </authorList>
    </citation>
    <scope>NUCLEOTIDE SEQUENCE [LARGE SCALE GENOMIC DNA]</scope>
    <source>
        <strain evidence="3 4">DSM 25597</strain>
    </source>
</reference>
<gene>
    <name evidence="3" type="ORF">SAMN06265376_11262</name>
</gene>
<dbReference type="RefSeq" id="WP_089373917.1">
    <property type="nucleotide sequence ID" value="NZ_BMEP01000011.1"/>
</dbReference>
<feature type="signal peptide" evidence="2">
    <location>
        <begin position="1"/>
        <end position="19"/>
    </location>
</feature>
<evidence type="ECO:0000256" key="1">
    <source>
        <dbReference type="SAM" id="MobiDB-lite"/>
    </source>
</evidence>
<organism evidence="3 4">
    <name type="scientific">Dokdonia pacifica</name>
    <dbReference type="NCBI Taxonomy" id="1627892"/>
    <lineage>
        <taxon>Bacteria</taxon>
        <taxon>Pseudomonadati</taxon>
        <taxon>Bacteroidota</taxon>
        <taxon>Flavobacteriia</taxon>
        <taxon>Flavobacteriales</taxon>
        <taxon>Flavobacteriaceae</taxon>
        <taxon>Dokdonia</taxon>
    </lineage>
</organism>
<keyword evidence="4" id="KW-1185">Reference proteome</keyword>
<feature type="chain" id="PRO_5013371572" description="MORN repeat variant" evidence="2">
    <location>
        <begin position="20"/>
        <end position="184"/>
    </location>
</feature>
<name>A0A239DTZ4_9FLAO</name>
<evidence type="ECO:0000313" key="4">
    <source>
        <dbReference type="Proteomes" id="UP000198379"/>
    </source>
</evidence>
<dbReference type="EMBL" id="FZNY01000012">
    <property type="protein sequence ID" value="SNS35936.1"/>
    <property type="molecule type" value="Genomic_DNA"/>
</dbReference>
<keyword evidence="2" id="KW-0732">Signal</keyword>
<sequence length="184" mass="21412">MKKLVVLVVLFLGGMTAQANEVTNLDHANTTGIRYNVPQSIKFVQRGVKFTVFPNGEFDFRFLNPQHHGRRGYNAPGTTYNNRRRGYVSYDYYGNVTKVGRNYIYYNRNCDVNQIGNITLRYRNGRLVRVGNLRIFYNRYGEIAQTEGHVIYNDHYGTNDYYNDDPYNGRKRNRKSVGARGGKR</sequence>
<feature type="region of interest" description="Disordered" evidence="1">
    <location>
        <begin position="161"/>
        <end position="184"/>
    </location>
</feature>
<protein>
    <recommendedName>
        <fullName evidence="5">MORN repeat variant</fullName>
    </recommendedName>
</protein>
<evidence type="ECO:0008006" key="5">
    <source>
        <dbReference type="Google" id="ProtNLM"/>
    </source>
</evidence>
<dbReference type="OrthoDB" id="750023at2"/>
<feature type="compositionally biased region" description="Basic residues" evidence="1">
    <location>
        <begin position="169"/>
        <end position="184"/>
    </location>
</feature>
<proteinExistence type="predicted"/>
<evidence type="ECO:0000256" key="2">
    <source>
        <dbReference type="SAM" id="SignalP"/>
    </source>
</evidence>
<accession>A0A239DTZ4</accession>
<dbReference type="AlphaFoldDB" id="A0A239DTZ4"/>
<dbReference type="Proteomes" id="UP000198379">
    <property type="component" value="Unassembled WGS sequence"/>
</dbReference>
<evidence type="ECO:0000313" key="3">
    <source>
        <dbReference type="EMBL" id="SNS35936.1"/>
    </source>
</evidence>